<evidence type="ECO:0000256" key="1">
    <source>
        <dbReference type="ARBA" id="ARBA00011748"/>
    </source>
</evidence>
<feature type="compositionally biased region" description="Polar residues" evidence="5">
    <location>
        <begin position="472"/>
        <end position="486"/>
    </location>
</feature>
<dbReference type="GO" id="GO:0045087">
    <property type="term" value="P:innate immune response"/>
    <property type="evidence" value="ECO:0007669"/>
    <property type="project" value="TreeGrafter"/>
</dbReference>
<organism evidence="8 9">
    <name type="scientific">Ceratitis capitata</name>
    <name type="common">Mediterranean fruit fly</name>
    <name type="synonym">Tephritis capitata</name>
    <dbReference type="NCBI Taxonomy" id="7213"/>
    <lineage>
        <taxon>Eukaryota</taxon>
        <taxon>Metazoa</taxon>
        <taxon>Ecdysozoa</taxon>
        <taxon>Arthropoda</taxon>
        <taxon>Hexapoda</taxon>
        <taxon>Insecta</taxon>
        <taxon>Pterygota</taxon>
        <taxon>Neoptera</taxon>
        <taxon>Endopterygota</taxon>
        <taxon>Diptera</taxon>
        <taxon>Brachycera</taxon>
        <taxon>Muscomorpha</taxon>
        <taxon>Tephritoidea</taxon>
        <taxon>Tephritidae</taxon>
        <taxon>Ceratitis</taxon>
        <taxon>Ceratitis</taxon>
    </lineage>
</organism>
<dbReference type="InterPro" id="IPR029034">
    <property type="entry name" value="Cystine-knot_cytokine"/>
</dbReference>
<dbReference type="GO" id="GO:0021556">
    <property type="term" value="P:central nervous system formation"/>
    <property type="evidence" value="ECO:0007669"/>
    <property type="project" value="TreeGrafter"/>
</dbReference>
<keyword evidence="2" id="KW-0732">Signal</keyword>
<evidence type="ECO:0000313" key="9">
    <source>
        <dbReference type="Proteomes" id="UP000606786"/>
    </source>
</evidence>
<reference evidence="8" key="1">
    <citation type="submission" date="2020-11" db="EMBL/GenBank/DDBJ databases">
        <authorList>
            <person name="Whitehead M."/>
        </authorList>
    </citation>
    <scope>NUCLEOTIDE SEQUENCE</scope>
    <source>
        <strain evidence="8">EGII</strain>
    </source>
</reference>
<feature type="compositionally biased region" description="Low complexity" evidence="5">
    <location>
        <begin position="532"/>
        <end position="547"/>
    </location>
</feature>
<evidence type="ECO:0000256" key="4">
    <source>
        <dbReference type="ARBA" id="ARBA00023180"/>
    </source>
</evidence>
<dbReference type="InterPro" id="IPR052444">
    <property type="entry name" value="Spz/Toll_ligand-like"/>
</dbReference>
<evidence type="ECO:0000259" key="7">
    <source>
        <dbReference type="Pfam" id="PF16077"/>
    </source>
</evidence>
<comment type="subunit">
    <text evidence="1">Homodimer; disulfide-linked.</text>
</comment>
<feature type="domain" description="Spaetzle" evidence="7">
    <location>
        <begin position="649"/>
        <end position="739"/>
    </location>
</feature>
<keyword evidence="6" id="KW-0472">Membrane</keyword>
<dbReference type="Pfam" id="PF16077">
    <property type="entry name" value="Spaetzle"/>
    <property type="match status" value="1"/>
</dbReference>
<evidence type="ECO:0000313" key="8">
    <source>
        <dbReference type="EMBL" id="CAD7000055.1"/>
    </source>
</evidence>
<feature type="region of interest" description="Disordered" evidence="5">
    <location>
        <begin position="355"/>
        <end position="547"/>
    </location>
</feature>
<gene>
    <name evidence="8" type="ORF">CCAP1982_LOCUS8559</name>
</gene>
<feature type="compositionally biased region" description="Polar residues" evidence="5">
    <location>
        <begin position="400"/>
        <end position="417"/>
    </location>
</feature>
<dbReference type="AlphaFoldDB" id="A0A811UQ96"/>
<protein>
    <submittedName>
        <fullName evidence="8">(Mediterranean fruit fly) hypothetical protein</fullName>
    </submittedName>
</protein>
<dbReference type="GO" id="GO:0005121">
    <property type="term" value="F:Toll binding"/>
    <property type="evidence" value="ECO:0007669"/>
    <property type="project" value="TreeGrafter"/>
</dbReference>
<dbReference type="InterPro" id="IPR032104">
    <property type="entry name" value="Spaetzle"/>
</dbReference>
<dbReference type="PANTHER" id="PTHR23199:SF5">
    <property type="entry name" value="PROTEIN SPAETZLE 4"/>
    <property type="match status" value="1"/>
</dbReference>
<keyword evidence="4" id="KW-0325">Glycoprotein</keyword>
<evidence type="ECO:0000256" key="5">
    <source>
        <dbReference type="SAM" id="MobiDB-lite"/>
    </source>
</evidence>
<proteinExistence type="predicted"/>
<keyword evidence="6" id="KW-0812">Transmembrane</keyword>
<keyword evidence="6" id="KW-1133">Transmembrane helix</keyword>
<evidence type="ECO:0000256" key="6">
    <source>
        <dbReference type="SAM" id="Phobius"/>
    </source>
</evidence>
<dbReference type="Gene3D" id="2.10.90.10">
    <property type="entry name" value="Cystine-knot cytokines"/>
    <property type="match status" value="1"/>
</dbReference>
<name>A0A811UQ96_CERCA</name>
<dbReference type="EMBL" id="CAJHJT010000012">
    <property type="protein sequence ID" value="CAD7000055.1"/>
    <property type="molecule type" value="Genomic_DNA"/>
</dbReference>
<dbReference type="GO" id="GO:0008083">
    <property type="term" value="F:growth factor activity"/>
    <property type="evidence" value="ECO:0007669"/>
    <property type="project" value="TreeGrafter"/>
</dbReference>
<dbReference type="Proteomes" id="UP000606786">
    <property type="component" value="Unassembled WGS sequence"/>
</dbReference>
<dbReference type="FunFam" id="2.10.90.10:FF:000018">
    <property type="entry name" value="Spatzle 4"/>
    <property type="match status" value="1"/>
</dbReference>
<feature type="compositionally biased region" description="Polar residues" evidence="5">
    <location>
        <begin position="785"/>
        <end position="802"/>
    </location>
</feature>
<comment type="caution">
    <text evidence="8">The sequence shown here is derived from an EMBL/GenBank/DDBJ whole genome shotgun (WGS) entry which is preliminary data.</text>
</comment>
<feature type="region of interest" description="Disordered" evidence="5">
    <location>
        <begin position="595"/>
        <end position="621"/>
    </location>
</feature>
<sequence>MEQFSWLFSGVRIHPDANFSSLTVLFIICVTINIIVHLVLIASISQSGDAFGFDSANSCSTQASKLSRRGRAQMLATIPCDLTRQAYCHLPGSAYPWHAVRRFVHENHGLMKRMYGDVRHISVLRDEILNNEIDVDDVEVAAERYSKDPHRARAAKYMHEQQREDVGGIKSNDVVMEPHFRPVSTTTTTTGAPDVDKEEKVATTSAAMEAKMEVEAGSQPAKTLRRRTNVNANGGGHRRRVNVYVNRNRPTHSSLRRRTTTTTTTTTEEPKPLPEEQTSVVVLHEETIFEIPEDDSNLASNSVYEIPTSPEAAILHMGDNIQVIESPQLGQLQKPLTTETNASETATISTTLKVVSTPATKMRPSHDGVPDSPVPVAPTPLQQKLQPQAERQRPGPQKLKLQQVTKPQPTFDTSGPKESSPLLKSKPTNESERPQSATAQVPVDGDGTSTQPLKVTQGATANDDDTDVTTDESNGGATLTNIGANNDETDATVTVSASAQTTTASTTHNSQLKYEHNTSQAKDDDENKADLSATTTSGAHTASTTGATKLTSTQAELYSAAKTTYTPNVAATGVAEGAPSAPQRIELFTGEKIRRPQQTAQQAPSAPAQTTPVSAAAAASTKPVLRDGQLYQDALKQEVKPSANMRGINACPVKEEVVAPFWANNTRGEVLALLNLYPFEQYVHWEKCTHEHRQMYCREGCRCEQQYRLHRLLAYDPHNECRGIFSDWFRFPSCCICKCYGIPMEFRATSRSPRSERMDEEFETVAEETYFDDSFDDSGDDVNDIKQSAESMESVDTQQSQHPIDVAEQLVRQAIYEHATEDWYRPKDEFDFYEG</sequence>
<feature type="compositionally biased region" description="Low complexity" evidence="5">
    <location>
        <begin position="596"/>
        <end position="621"/>
    </location>
</feature>
<accession>A0A811UQ96</accession>
<dbReference type="GO" id="GO:0005615">
    <property type="term" value="C:extracellular space"/>
    <property type="evidence" value="ECO:0007669"/>
    <property type="project" value="UniProtKB-ARBA"/>
</dbReference>
<feature type="region of interest" description="Disordered" evidence="5">
    <location>
        <begin position="249"/>
        <end position="277"/>
    </location>
</feature>
<keyword evidence="9" id="KW-1185">Reference proteome</keyword>
<evidence type="ECO:0000256" key="2">
    <source>
        <dbReference type="ARBA" id="ARBA00022729"/>
    </source>
</evidence>
<feature type="transmembrane region" description="Helical" evidence="6">
    <location>
        <begin position="21"/>
        <end position="44"/>
    </location>
</feature>
<evidence type="ECO:0000256" key="3">
    <source>
        <dbReference type="ARBA" id="ARBA00023157"/>
    </source>
</evidence>
<keyword evidence="3" id="KW-1015">Disulfide bond</keyword>
<feature type="compositionally biased region" description="Polar residues" evidence="5">
    <location>
        <begin position="447"/>
        <end position="460"/>
    </location>
</feature>
<dbReference type="OrthoDB" id="6594799at2759"/>
<dbReference type="SUPFAM" id="SSF57501">
    <property type="entry name" value="Cystine-knot cytokines"/>
    <property type="match status" value="1"/>
</dbReference>
<feature type="compositionally biased region" description="Low complexity" evidence="5">
    <location>
        <begin position="491"/>
        <end position="507"/>
    </location>
</feature>
<feature type="compositionally biased region" description="Polar residues" evidence="5">
    <location>
        <begin position="508"/>
        <end position="520"/>
    </location>
</feature>
<feature type="region of interest" description="Disordered" evidence="5">
    <location>
        <begin position="775"/>
        <end position="802"/>
    </location>
</feature>
<dbReference type="PANTHER" id="PTHR23199">
    <property type="entry name" value="NEUROTROPHIN 1-RELATED"/>
    <property type="match status" value="1"/>
</dbReference>